<dbReference type="AlphaFoldDB" id="A0A6N7IPQ5"/>
<comment type="caution">
    <text evidence="1">The sequence shown here is derived from an EMBL/GenBank/DDBJ whole genome shotgun (WGS) entry which is preliminary data.</text>
</comment>
<protein>
    <submittedName>
        <fullName evidence="1">GNAT family acetyltransferase</fullName>
    </submittedName>
</protein>
<dbReference type="EMBL" id="WHYR01000014">
    <property type="protein sequence ID" value="MQL52002.1"/>
    <property type="molecule type" value="Genomic_DNA"/>
</dbReference>
<dbReference type="GO" id="GO:0016740">
    <property type="term" value="F:transferase activity"/>
    <property type="evidence" value="ECO:0007669"/>
    <property type="project" value="UniProtKB-KW"/>
</dbReference>
<name>A0A6N7IPQ5_9FIRM</name>
<dbReference type="Gene3D" id="3.40.630.30">
    <property type="match status" value="1"/>
</dbReference>
<dbReference type="Proteomes" id="UP000441717">
    <property type="component" value="Unassembled WGS sequence"/>
</dbReference>
<dbReference type="OrthoDB" id="187089at2"/>
<gene>
    <name evidence="1" type="ORF">GFC01_06920</name>
</gene>
<reference evidence="1 2" key="1">
    <citation type="submission" date="2019-10" db="EMBL/GenBank/DDBJ databases">
        <title>Comparative genomics of sulfur disproportionating microorganisms.</title>
        <authorList>
            <person name="Ward L.M."/>
            <person name="Bertran E."/>
            <person name="Johnston D."/>
        </authorList>
    </citation>
    <scope>NUCLEOTIDE SEQUENCE [LARGE SCALE GENOMIC DNA]</scope>
    <source>
        <strain evidence="1 2">DSM 14055</strain>
    </source>
</reference>
<keyword evidence="2" id="KW-1185">Reference proteome</keyword>
<evidence type="ECO:0000313" key="2">
    <source>
        <dbReference type="Proteomes" id="UP000441717"/>
    </source>
</evidence>
<sequence>MPAPGIVRRYRPADRRGVREVCAATGLLGERIDLIFPEYGFFVDFFTSYYTDAEPESALVVEADGRVVGYLLGCTDLRGYRRHQLAVLGKAVFFVFKGLCRGSFGPLAGRFFRWLLFRGWREMPKCPPGGAHFHFNLLKPWRDASTTRRLVDTFLDILRREHPGIKVVWGQMETFGARRSSALFQRLGWQFYDQVRLSKYRYLFGSSPPPHLRKLSSGEVYLTTIYRTLS</sequence>
<dbReference type="InterPro" id="IPR016181">
    <property type="entry name" value="Acyl_CoA_acyltransferase"/>
</dbReference>
<keyword evidence="1" id="KW-0808">Transferase</keyword>
<dbReference type="SUPFAM" id="SSF55729">
    <property type="entry name" value="Acyl-CoA N-acyltransferases (Nat)"/>
    <property type="match status" value="1"/>
</dbReference>
<evidence type="ECO:0000313" key="1">
    <source>
        <dbReference type="EMBL" id="MQL52002.1"/>
    </source>
</evidence>
<accession>A0A6N7IPQ5</accession>
<dbReference type="RefSeq" id="WP_152945920.1">
    <property type="nucleotide sequence ID" value="NZ_WHYR01000014.1"/>
</dbReference>
<proteinExistence type="predicted"/>
<organism evidence="1 2">
    <name type="scientific">Desulfofundulus thermobenzoicus</name>
    <dbReference type="NCBI Taxonomy" id="29376"/>
    <lineage>
        <taxon>Bacteria</taxon>
        <taxon>Bacillati</taxon>
        <taxon>Bacillota</taxon>
        <taxon>Clostridia</taxon>
        <taxon>Eubacteriales</taxon>
        <taxon>Peptococcaceae</taxon>
        <taxon>Desulfofundulus</taxon>
    </lineage>
</organism>